<organism evidence="3 4">
    <name type="scientific">Polarella glacialis</name>
    <name type="common">Dinoflagellate</name>
    <dbReference type="NCBI Taxonomy" id="89957"/>
    <lineage>
        <taxon>Eukaryota</taxon>
        <taxon>Sar</taxon>
        <taxon>Alveolata</taxon>
        <taxon>Dinophyceae</taxon>
        <taxon>Suessiales</taxon>
        <taxon>Suessiaceae</taxon>
        <taxon>Polarella</taxon>
    </lineage>
</organism>
<feature type="region of interest" description="Disordered" evidence="1">
    <location>
        <begin position="391"/>
        <end position="422"/>
    </location>
</feature>
<dbReference type="InterPro" id="IPR001466">
    <property type="entry name" value="Beta-lactam-related"/>
</dbReference>
<feature type="compositionally biased region" description="Basic and acidic residues" evidence="1">
    <location>
        <begin position="399"/>
        <end position="419"/>
    </location>
</feature>
<dbReference type="AlphaFoldDB" id="A0A813LIB0"/>
<dbReference type="PANTHER" id="PTHR43283">
    <property type="entry name" value="BETA-LACTAMASE-RELATED"/>
    <property type="match status" value="1"/>
</dbReference>
<protein>
    <recommendedName>
        <fullName evidence="2">Beta-lactamase-related domain-containing protein</fullName>
    </recommendedName>
</protein>
<gene>
    <name evidence="3" type="ORF">PGLA2088_LOCUS44776</name>
</gene>
<feature type="domain" description="Beta-lactamase-related" evidence="2">
    <location>
        <begin position="2"/>
        <end position="367"/>
    </location>
</feature>
<sequence>MPVNVDTIMRVFSMSKSFTALAVLACYEDRLLKLDDPVEKHIPAWKGIRVAHHPCEQHCSPDDAVVRQKPTVRHLLTHTSGLGYCADLGEAPHGATERSYAELLRRVDNGKCQSLKDLAEGLGQLPLRFQPGTKWEYSFGFDVAARVVEVVTGQPFHKFLRHRILKPLSMSDTGFHVPPSRQHRLGGLFRRARTDGSCCEDRACIRDTRRFHCLDAPRGASAWASSCPPAVCSGGGILGCNMGRGRGLVSSARDGLRLALLLRNQGLNAETGHRVLKASTVRMLLKNWLPLASVTGTPHTENTFSWDRGLGFSPLGQIRVHHPRTQDKESSVGEVSHGGWACTYWTFDPVLDLSVAWFSQDPDMPEFSELENIWMMARRAVGAVVGCPRDLPPPGPQLSERHSQAELSLEDRKQEAETGKRRRLQASRNAFLDIPCAGLRCVPCLQIKLSLCTEERNNNVRLSAFLFLLPRRPKRRSCLVMFCVGQTASTST</sequence>
<reference evidence="3" key="1">
    <citation type="submission" date="2021-02" db="EMBL/GenBank/DDBJ databases">
        <authorList>
            <person name="Dougan E. K."/>
            <person name="Rhodes N."/>
            <person name="Thang M."/>
            <person name="Chan C."/>
        </authorList>
    </citation>
    <scope>NUCLEOTIDE SEQUENCE</scope>
</reference>
<dbReference type="SUPFAM" id="SSF56601">
    <property type="entry name" value="beta-lactamase/transpeptidase-like"/>
    <property type="match status" value="1"/>
</dbReference>
<dbReference type="EMBL" id="CAJNNW010035372">
    <property type="protein sequence ID" value="CAE8727327.1"/>
    <property type="molecule type" value="Genomic_DNA"/>
</dbReference>
<dbReference type="Proteomes" id="UP000626109">
    <property type="component" value="Unassembled WGS sequence"/>
</dbReference>
<proteinExistence type="predicted"/>
<accession>A0A813LIB0</accession>
<dbReference type="PANTHER" id="PTHR43283:SF3">
    <property type="entry name" value="BETA-LACTAMASE FAMILY PROTEIN (AFU_ORTHOLOGUE AFUA_5G07500)"/>
    <property type="match status" value="1"/>
</dbReference>
<dbReference type="InterPro" id="IPR012338">
    <property type="entry name" value="Beta-lactam/transpept-like"/>
</dbReference>
<evidence type="ECO:0000313" key="3">
    <source>
        <dbReference type="EMBL" id="CAE8727327.1"/>
    </source>
</evidence>
<dbReference type="Gene3D" id="3.40.710.10">
    <property type="entry name" value="DD-peptidase/beta-lactamase superfamily"/>
    <property type="match status" value="1"/>
</dbReference>
<dbReference type="Pfam" id="PF00144">
    <property type="entry name" value="Beta-lactamase"/>
    <property type="match status" value="1"/>
</dbReference>
<evidence type="ECO:0000259" key="2">
    <source>
        <dbReference type="Pfam" id="PF00144"/>
    </source>
</evidence>
<dbReference type="InterPro" id="IPR050789">
    <property type="entry name" value="Diverse_Enzym_Activities"/>
</dbReference>
<evidence type="ECO:0000256" key="1">
    <source>
        <dbReference type="SAM" id="MobiDB-lite"/>
    </source>
</evidence>
<comment type="caution">
    <text evidence="3">The sequence shown here is derived from an EMBL/GenBank/DDBJ whole genome shotgun (WGS) entry which is preliminary data.</text>
</comment>
<evidence type="ECO:0000313" key="4">
    <source>
        <dbReference type="Proteomes" id="UP000626109"/>
    </source>
</evidence>
<name>A0A813LIB0_POLGL</name>